<feature type="region of interest" description="Disordered" evidence="1">
    <location>
        <begin position="1"/>
        <end position="26"/>
    </location>
</feature>
<dbReference type="Proteomes" id="UP000319663">
    <property type="component" value="Unassembled WGS sequence"/>
</dbReference>
<feature type="transmembrane region" description="Helical" evidence="2">
    <location>
        <begin position="34"/>
        <end position="62"/>
    </location>
</feature>
<feature type="transmembrane region" description="Helical" evidence="2">
    <location>
        <begin position="108"/>
        <end position="129"/>
    </location>
</feature>
<keyword evidence="4" id="KW-1185">Reference proteome</keyword>
<name>A0A507QXD2_MONPU</name>
<dbReference type="AlphaFoldDB" id="A0A507QXD2"/>
<protein>
    <submittedName>
        <fullName evidence="3">Uncharacterized protein</fullName>
    </submittedName>
</protein>
<sequence>MSRYTRLNSNHDELSQTQKSVKDNPPSARLHRSAYILVLTLLYFAITLCTWIVTCILAFRLITAEHYGVWRPTIVNKSTADEKEISVARSQYDKNENWYHAARVLQSISSVLTVTLASAVCSSAAVIFAQQQQTLTARRVHDPCRQRLGKFVNICPAPCPRRLATAWKPFCAACHTRQPPCFADIPSPGNSFSHQDNQDAHRRFLSNAVPWYAGPICIA</sequence>
<evidence type="ECO:0000313" key="3">
    <source>
        <dbReference type="EMBL" id="TQB72185.1"/>
    </source>
</evidence>
<comment type="caution">
    <text evidence="3">The sequence shown here is derived from an EMBL/GenBank/DDBJ whole genome shotgun (WGS) entry which is preliminary data.</text>
</comment>
<keyword evidence="2" id="KW-0812">Transmembrane</keyword>
<evidence type="ECO:0000256" key="1">
    <source>
        <dbReference type="SAM" id="MobiDB-lite"/>
    </source>
</evidence>
<reference evidence="3 4" key="1">
    <citation type="submission" date="2019-06" db="EMBL/GenBank/DDBJ databases">
        <title>Wine fermentation using esterase from Monascus purpureus.</title>
        <authorList>
            <person name="Geng C."/>
            <person name="Zhang Y."/>
        </authorList>
    </citation>
    <scope>NUCLEOTIDE SEQUENCE [LARGE SCALE GENOMIC DNA]</scope>
    <source>
        <strain evidence="3">HQ1</strain>
    </source>
</reference>
<proteinExistence type="predicted"/>
<dbReference type="OrthoDB" id="5381672at2759"/>
<keyword evidence="2" id="KW-0472">Membrane</keyword>
<evidence type="ECO:0000256" key="2">
    <source>
        <dbReference type="SAM" id="Phobius"/>
    </source>
</evidence>
<evidence type="ECO:0000313" key="4">
    <source>
        <dbReference type="Proteomes" id="UP000319663"/>
    </source>
</evidence>
<dbReference type="EMBL" id="VIFY01000068">
    <property type="protein sequence ID" value="TQB72185.1"/>
    <property type="molecule type" value="Genomic_DNA"/>
</dbReference>
<gene>
    <name evidence="3" type="ORF">MPDQ_006983</name>
</gene>
<organism evidence="3 4">
    <name type="scientific">Monascus purpureus</name>
    <name type="common">Red mold</name>
    <name type="synonym">Monascus anka</name>
    <dbReference type="NCBI Taxonomy" id="5098"/>
    <lineage>
        <taxon>Eukaryota</taxon>
        <taxon>Fungi</taxon>
        <taxon>Dikarya</taxon>
        <taxon>Ascomycota</taxon>
        <taxon>Pezizomycotina</taxon>
        <taxon>Eurotiomycetes</taxon>
        <taxon>Eurotiomycetidae</taxon>
        <taxon>Eurotiales</taxon>
        <taxon>Aspergillaceae</taxon>
        <taxon>Monascus</taxon>
    </lineage>
</organism>
<keyword evidence="2" id="KW-1133">Transmembrane helix</keyword>
<accession>A0A507QXD2</accession>